<name>X0VFS1_9ZZZZ</name>
<comment type="caution">
    <text evidence="1">The sequence shown here is derived from an EMBL/GenBank/DDBJ whole genome shotgun (WGS) entry which is preliminary data.</text>
</comment>
<accession>X0VFS1</accession>
<protein>
    <submittedName>
        <fullName evidence="1">Uncharacterized protein</fullName>
    </submittedName>
</protein>
<sequence length="47" mass="5334">LTPPETQRAGKRAGAKWKARAWRLAPRELVNCQEESGRRLVMRNGST</sequence>
<dbReference type="AlphaFoldDB" id="X0VFS1"/>
<proteinExistence type="predicted"/>
<feature type="non-terminal residue" evidence="1">
    <location>
        <position position="1"/>
    </location>
</feature>
<organism evidence="1">
    <name type="scientific">marine sediment metagenome</name>
    <dbReference type="NCBI Taxonomy" id="412755"/>
    <lineage>
        <taxon>unclassified sequences</taxon>
        <taxon>metagenomes</taxon>
        <taxon>ecological metagenomes</taxon>
    </lineage>
</organism>
<evidence type="ECO:0000313" key="1">
    <source>
        <dbReference type="EMBL" id="GAG11313.1"/>
    </source>
</evidence>
<reference evidence="1" key="1">
    <citation type="journal article" date="2014" name="Front. Microbiol.">
        <title>High frequency of phylogenetically diverse reductive dehalogenase-homologous genes in deep subseafloor sedimentary metagenomes.</title>
        <authorList>
            <person name="Kawai M."/>
            <person name="Futagami T."/>
            <person name="Toyoda A."/>
            <person name="Takaki Y."/>
            <person name="Nishi S."/>
            <person name="Hori S."/>
            <person name="Arai W."/>
            <person name="Tsubouchi T."/>
            <person name="Morono Y."/>
            <person name="Uchiyama I."/>
            <person name="Ito T."/>
            <person name="Fujiyama A."/>
            <person name="Inagaki F."/>
            <person name="Takami H."/>
        </authorList>
    </citation>
    <scope>NUCLEOTIDE SEQUENCE</scope>
    <source>
        <strain evidence="1">Expedition CK06-06</strain>
    </source>
</reference>
<dbReference type="EMBL" id="BARS01027382">
    <property type="protein sequence ID" value="GAG11313.1"/>
    <property type="molecule type" value="Genomic_DNA"/>
</dbReference>
<gene>
    <name evidence="1" type="ORF">S01H1_43018</name>
</gene>